<protein>
    <submittedName>
        <fullName evidence="8">E3 ubiquitin-protein ligase TRIM38</fullName>
    </submittedName>
</protein>
<dbReference type="CDD" id="cd19761">
    <property type="entry name" value="Bbox2_TRIM5-like"/>
    <property type="match status" value="1"/>
</dbReference>
<sequence length="359" mass="39787">MGKNDNARPLVATTGNAGTTEKKGPAKDPSAQSAELPANPHTLFILIQDFKTCGGIKIQVLCISITVENSVNILSDNIGDFQKAMASAPPTKKMMEEATCSVCLQLMREPVSIDCGHIFCRLCIESILENLQVTSLPSRSQCPLCRTPFQRESFRPSKQLQNLIETIKEMERERLCEEHREQLHLFCEDDGQLICWRCERSSQHRGHNTAPVEDVCPGYKYKWHSKNIKSLKKPRGLQDAITLCLEPGRACPSPPTATTAISTKGGRIPADRDGDSQDLGRSGESLTLSVDFYCSKHYADAGGFVSSVKMRQSPKVKPSPFASRGNSGVKRHASHWEQMPRTEKGELQTGRPFALCLWT</sequence>
<dbReference type="PROSITE" id="PS50119">
    <property type="entry name" value="ZF_BBOX"/>
    <property type="match status" value="1"/>
</dbReference>
<reference evidence="8" key="1">
    <citation type="journal article" date="2021" name="Evol. Appl.">
        <title>The genome of the Pyrenean desman and the effects of bottlenecks and inbreeding on the genomic landscape of an endangered species.</title>
        <authorList>
            <person name="Escoda L."/>
            <person name="Castresana J."/>
        </authorList>
    </citation>
    <scope>NUCLEOTIDE SEQUENCE</scope>
    <source>
        <strain evidence="8">IBE-C5619</strain>
    </source>
</reference>
<comment type="caution">
    <text evidence="8">The sequence shown here is derived from an EMBL/GenBank/DDBJ whole genome shotgun (WGS) entry which is preliminary data.</text>
</comment>
<dbReference type="InterPro" id="IPR013083">
    <property type="entry name" value="Znf_RING/FYVE/PHD"/>
</dbReference>
<dbReference type="GO" id="GO:0008270">
    <property type="term" value="F:zinc ion binding"/>
    <property type="evidence" value="ECO:0007669"/>
    <property type="project" value="UniProtKB-KW"/>
</dbReference>
<gene>
    <name evidence="8" type="ORF">J0S82_005649</name>
</gene>
<dbReference type="Pfam" id="PF13445">
    <property type="entry name" value="zf-RING_UBOX"/>
    <property type="match status" value="1"/>
</dbReference>
<keyword evidence="2 4" id="KW-0863">Zinc-finger</keyword>
<dbReference type="Proteomes" id="UP000700334">
    <property type="component" value="Unassembled WGS sequence"/>
</dbReference>
<keyword evidence="3" id="KW-0862">Zinc</keyword>
<dbReference type="InterPro" id="IPR000315">
    <property type="entry name" value="Znf_B-box"/>
</dbReference>
<dbReference type="SUPFAM" id="SSF57850">
    <property type="entry name" value="RING/U-box"/>
    <property type="match status" value="1"/>
</dbReference>
<name>A0A8J6DGX1_GALPY</name>
<keyword evidence="1" id="KW-0479">Metal-binding</keyword>
<evidence type="ECO:0000259" key="7">
    <source>
        <dbReference type="PROSITE" id="PS50119"/>
    </source>
</evidence>
<feature type="domain" description="RING-type" evidence="6">
    <location>
        <begin position="100"/>
        <end position="146"/>
    </location>
</feature>
<evidence type="ECO:0000256" key="4">
    <source>
        <dbReference type="PROSITE-ProRule" id="PRU00024"/>
    </source>
</evidence>
<proteinExistence type="predicted"/>
<dbReference type="Pfam" id="PF00643">
    <property type="entry name" value="zf-B_box"/>
    <property type="match status" value="1"/>
</dbReference>
<evidence type="ECO:0000256" key="1">
    <source>
        <dbReference type="ARBA" id="ARBA00022723"/>
    </source>
</evidence>
<dbReference type="InterPro" id="IPR050143">
    <property type="entry name" value="TRIM/RBCC"/>
</dbReference>
<dbReference type="SMART" id="SM00336">
    <property type="entry name" value="BBOX"/>
    <property type="match status" value="1"/>
</dbReference>
<dbReference type="AlphaFoldDB" id="A0A8J6DGX1"/>
<keyword evidence="9" id="KW-1185">Reference proteome</keyword>
<dbReference type="PROSITE" id="PS50089">
    <property type="entry name" value="ZF_RING_2"/>
    <property type="match status" value="1"/>
</dbReference>
<feature type="domain" description="B box-type" evidence="7">
    <location>
        <begin position="171"/>
        <end position="212"/>
    </location>
</feature>
<evidence type="ECO:0000256" key="5">
    <source>
        <dbReference type="SAM" id="MobiDB-lite"/>
    </source>
</evidence>
<feature type="region of interest" description="Disordered" evidence="5">
    <location>
        <begin position="1"/>
        <end position="34"/>
    </location>
</feature>
<evidence type="ECO:0000256" key="3">
    <source>
        <dbReference type="ARBA" id="ARBA00022833"/>
    </source>
</evidence>
<evidence type="ECO:0000313" key="9">
    <source>
        <dbReference type="Proteomes" id="UP000700334"/>
    </source>
</evidence>
<dbReference type="SUPFAM" id="SSF57845">
    <property type="entry name" value="B-box zinc-binding domain"/>
    <property type="match status" value="1"/>
</dbReference>
<accession>A0A8J6DGX1</accession>
<organism evidence="8 9">
    <name type="scientific">Galemys pyrenaicus</name>
    <name type="common">Iberian desman</name>
    <name type="synonym">Pyrenean desman</name>
    <dbReference type="NCBI Taxonomy" id="202257"/>
    <lineage>
        <taxon>Eukaryota</taxon>
        <taxon>Metazoa</taxon>
        <taxon>Chordata</taxon>
        <taxon>Craniata</taxon>
        <taxon>Vertebrata</taxon>
        <taxon>Euteleostomi</taxon>
        <taxon>Mammalia</taxon>
        <taxon>Eutheria</taxon>
        <taxon>Laurasiatheria</taxon>
        <taxon>Eulipotyphla</taxon>
        <taxon>Talpidae</taxon>
        <taxon>Galemys</taxon>
    </lineage>
</organism>
<dbReference type="InterPro" id="IPR027370">
    <property type="entry name" value="Znf-RING_euk"/>
</dbReference>
<dbReference type="Gene3D" id="3.30.40.10">
    <property type="entry name" value="Zinc/RING finger domain, C3HC4 (zinc finger)"/>
    <property type="match status" value="1"/>
</dbReference>
<dbReference type="SMART" id="SM00184">
    <property type="entry name" value="RING"/>
    <property type="match status" value="1"/>
</dbReference>
<dbReference type="PANTHER" id="PTHR24103">
    <property type="entry name" value="E3 UBIQUITIN-PROTEIN LIGASE TRIM"/>
    <property type="match status" value="1"/>
</dbReference>
<evidence type="ECO:0000313" key="8">
    <source>
        <dbReference type="EMBL" id="KAG8507290.1"/>
    </source>
</evidence>
<dbReference type="Gene3D" id="3.30.160.60">
    <property type="entry name" value="Classic Zinc Finger"/>
    <property type="match status" value="1"/>
</dbReference>
<dbReference type="InterPro" id="IPR001841">
    <property type="entry name" value="Znf_RING"/>
</dbReference>
<dbReference type="EMBL" id="JAGFMF010012115">
    <property type="protein sequence ID" value="KAG8507290.1"/>
    <property type="molecule type" value="Genomic_DNA"/>
</dbReference>
<evidence type="ECO:0000256" key="2">
    <source>
        <dbReference type="ARBA" id="ARBA00022771"/>
    </source>
</evidence>
<dbReference type="OrthoDB" id="128536at2759"/>
<dbReference type="PROSITE" id="PS00518">
    <property type="entry name" value="ZF_RING_1"/>
    <property type="match status" value="1"/>
</dbReference>
<feature type="region of interest" description="Disordered" evidence="5">
    <location>
        <begin position="254"/>
        <end position="281"/>
    </location>
</feature>
<evidence type="ECO:0000259" key="6">
    <source>
        <dbReference type="PROSITE" id="PS50089"/>
    </source>
</evidence>
<feature type="region of interest" description="Disordered" evidence="5">
    <location>
        <begin position="311"/>
        <end position="336"/>
    </location>
</feature>
<dbReference type="InterPro" id="IPR017907">
    <property type="entry name" value="Znf_RING_CS"/>
</dbReference>